<dbReference type="Proteomes" id="UP000619295">
    <property type="component" value="Unassembled WGS sequence"/>
</dbReference>
<comment type="caution">
    <text evidence="1">The sequence shown here is derived from an EMBL/GenBank/DDBJ whole genome shotgun (WGS) entry which is preliminary data.</text>
</comment>
<name>A0A927I0Z6_9HYPH</name>
<evidence type="ECO:0000313" key="1">
    <source>
        <dbReference type="EMBL" id="MBD3845923.1"/>
    </source>
</evidence>
<dbReference type="EMBL" id="JACXWY010000004">
    <property type="protein sequence ID" value="MBD3845923.1"/>
    <property type="molecule type" value="Genomic_DNA"/>
</dbReference>
<proteinExistence type="predicted"/>
<dbReference type="AlphaFoldDB" id="A0A927I0Z6"/>
<sequence length="81" mass="9159">MCNSVIADGRSYDTPRQSAALLGGQDKLIWQSQNPFVLWPQGKDWRDLDLCLCGINLPATLEKAGLRWRVGDDDPMEHFID</sequence>
<evidence type="ECO:0000313" key="2">
    <source>
        <dbReference type="Proteomes" id="UP000619295"/>
    </source>
</evidence>
<keyword evidence="2" id="KW-1185">Reference proteome</keyword>
<gene>
    <name evidence="1" type="ORF">IED13_09460</name>
</gene>
<accession>A0A927I0Z6</accession>
<reference evidence="1" key="1">
    <citation type="submission" date="2020-09" db="EMBL/GenBank/DDBJ databases">
        <title>Bosea spartocytisi sp. nov. a root nodule endophyte of Spartocytisus supranubius in the high mountain ecosystem fo the Teide National Park (Canary Islands, Spain).</title>
        <authorList>
            <person name="Pulido-Suarez L."/>
            <person name="Peix A."/>
            <person name="Igual J.M."/>
            <person name="Socas-Perez N."/>
            <person name="Velazquez E."/>
            <person name="Flores-Felix J.D."/>
            <person name="Leon-Barrios M."/>
        </authorList>
    </citation>
    <scope>NUCLEOTIDE SEQUENCE</scope>
    <source>
        <strain evidence="1">SSUT16</strain>
    </source>
</reference>
<organism evidence="1 2">
    <name type="scientific">Bosea spartocytisi</name>
    <dbReference type="NCBI Taxonomy" id="2773451"/>
    <lineage>
        <taxon>Bacteria</taxon>
        <taxon>Pseudomonadati</taxon>
        <taxon>Pseudomonadota</taxon>
        <taxon>Alphaproteobacteria</taxon>
        <taxon>Hyphomicrobiales</taxon>
        <taxon>Boseaceae</taxon>
        <taxon>Bosea</taxon>
    </lineage>
</organism>
<protein>
    <submittedName>
        <fullName evidence="1">Uncharacterized protein</fullName>
    </submittedName>
</protein>